<keyword evidence="1" id="KW-0378">Hydrolase</keyword>
<dbReference type="AlphaFoldDB" id="A0A3D0WET1"/>
<accession>A0A3D0WET1</accession>
<dbReference type="Gene3D" id="3.10.310.30">
    <property type="match status" value="1"/>
</dbReference>
<dbReference type="InterPro" id="IPR041122">
    <property type="entry name" value="RecJ_OB"/>
</dbReference>
<dbReference type="PANTHER" id="PTHR30255">
    <property type="entry name" value="SINGLE-STRANDED-DNA-SPECIFIC EXONUCLEASE RECJ"/>
    <property type="match status" value="1"/>
</dbReference>
<protein>
    <recommendedName>
        <fullName evidence="7">Glycoside hydrolase</fullName>
    </recommendedName>
</protein>
<dbReference type="SUPFAM" id="SSF64182">
    <property type="entry name" value="DHH phosphoesterases"/>
    <property type="match status" value="1"/>
</dbReference>
<dbReference type="InterPro" id="IPR051673">
    <property type="entry name" value="SSDNA_exonuclease_RecJ"/>
</dbReference>
<dbReference type="PANTHER" id="PTHR30255:SF2">
    <property type="entry name" value="SINGLE-STRANDED-DNA-SPECIFIC EXONUCLEASE RECJ"/>
    <property type="match status" value="1"/>
</dbReference>
<proteinExistence type="predicted"/>
<feature type="coiled-coil region" evidence="2">
    <location>
        <begin position="606"/>
        <end position="633"/>
    </location>
</feature>
<dbReference type="EMBL" id="DOYJ01000370">
    <property type="protein sequence ID" value="HCB77130.1"/>
    <property type="molecule type" value="Genomic_DNA"/>
</dbReference>
<dbReference type="Proteomes" id="UP000262699">
    <property type="component" value="Unassembled WGS sequence"/>
</dbReference>
<evidence type="ECO:0000256" key="1">
    <source>
        <dbReference type="ARBA" id="ARBA00022801"/>
    </source>
</evidence>
<dbReference type="InterPro" id="IPR003156">
    <property type="entry name" value="DHHA1_dom"/>
</dbReference>
<comment type="caution">
    <text evidence="5">The sequence shown here is derived from an EMBL/GenBank/DDBJ whole genome shotgun (WGS) entry which is preliminary data.</text>
</comment>
<evidence type="ECO:0000313" key="6">
    <source>
        <dbReference type="Proteomes" id="UP000262699"/>
    </source>
</evidence>
<dbReference type="GO" id="GO:0016787">
    <property type="term" value="F:hydrolase activity"/>
    <property type="evidence" value="ECO:0007669"/>
    <property type="project" value="UniProtKB-KW"/>
</dbReference>
<dbReference type="GO" id="GO:0003676">
    <property type="term" value="F:nucleic acid binding"/>
    <property type="evidence" value="ECO:0007669"/>
    <property type="project" value="InterPro"/>
</dbReference>
<keyword evidence="2" id="KW-0175">Coiled coil</keyword>
<evidence type="ECO:0000256" key="2">
    <source>
        <dbReference type="SAM" id="Coils"/>
    </source>
</evidence>
<dbReference type="Pfam" id="PF17132">
    <property type="entry name" value="Glyco_hydro_106"/>
    <property type="match status" value="1"/>
</dbReference>
<name>A0A3D0WET1_9SPHN</name>
<dbReference type="Pfam" id="PF02272">
    <property type="entry name" value="DHHA1"/>
    <property type="match status" value="1"/>
</dbReference>
<reference evidence="5 6" key="1">
    <citation type="journal article" date="2018" name="Nat. Biotechnol.">
        <title>A standardized bacterial taxonomy based on genome phylogeny substantially revises the tree of life.</title>
        <authorList>
            <person name="Parks D.H."/>
            <person name="Chuvochina M."/>
            <person name="Waite D.W."/>
            <person name="Rinke C."/>
            <person name="Skarshewski A."/>
            <person name="Chaumeil P.A."/>
            <person name="Hugenholtz P."/>
        </authorList>
    </citation>
    <scope>NUCLEOTIDE SEQUENCE [LARGE SCALE GENOMIC DNA]</scope>
    <source>
        <strain evidence="5">UBA9015</strain>
    </source>
</reference>
<feature type="domain" description="DHHA1" evidence="3">
    <location>
        <begin position="641"/>
        <end position="735"/>
    </location>
</feature>
<feature type="domain" description="RecJ OB" evidence="4">
    <location>
        <begin position="750"/>
        <end position="860"/>
    </location>
</feature>
<dbReference type="Pfam" id="PF17768">
    <property type="entry name" value="RecJ_OB"/>
    <property type="match status" value="1"/>
</dbReference>
<dbReference type="Gene3D" id="3.90.1640.30">
    <property type="match status" value="1"/>
</dbReference>
<evidence type="ECO:0000259" key="3">
    <source>
        <dbReference type="Pfam" id="PF02272"/>
    </source>
</evidence>
<sequence>MAQERPAPAPLLEDAFRDPPASARPRVWWHWMNGNITKDGIAKDLAWMKATGIGGVQNFDADLSTPQIVDKRLVYMTPEWKDAFRFAVEEADRLGLEFAIAASPGWSETGGPWVPPQDGMKKLVWSETVIEGGHPFAGKLPRPPQVTGPYQAMPLVEDATFGPPVEKPAPPTYYADTAVVAYRIDDRAAEAPRYTLSRQPIPAAPLTDDDLGTAVDIAAGKGRMIGIDYARAITVRSARLFMPGNVPNFRDPKNGPVLEAQVGGTWRQVGTFRLSDVPTTIGFAPVTARSFRIVLGPFTGEARPSPMGDRAEGMTLPNFFPPADPDAAVKIALLRLDAEDRVDHVEAKAGFTIARAYDTLGNPAAPATGVAAESVVDLTSRMAADGSLDWRPPAGRWRVLRFGYSLTGKTNHPAPAEATGLEVDKMDGAAVRRYLTTYLDRYRDASNGALGQRGIDALLNDSTEVGAFNWTARLPEHFRRLRGYDLTRWLPVLTGAVIGSRAESERFLYDFRRTIADLHATEHYGTVADVAALRGLNRAFVAQGLKVMARRANPGLAALADAARLTRAPTCTDLGFALGPRINAGGRVGRADLGVRLLTTRDPAEARAIAEELDRLNEERRAIEGEVQAAAEAMIREDCSVAVVSGEGWHPGVIGIVAGRLKERLGCPSLVIAIGEDGVGKGSGRSIPGVDLGAAVLAAKEAGLIVAGGGHAAAAGVTVAPGGVPALAVFLEEKLAGNVARAREDRALLLDAVLAPGGVSADLVDAMEAGGPYGMGWPSPRVAAGPVRVIRADRVGNGHVRAIVAGEDGRSLKAMAFRMADTDLGAALLGAPPHRRLWLAGRAKRDDWSGRAVAELHVEDAAWAD</sequence>
<evidence type="ECO:0000313" key="5">
    <source>
        <dbReference type="EMBL" id="HCB77130.1"/>
    </source>
</evidence>
<organism evidence="5 6">
    <name type="scientific">Sphingomonas bacterium</name>
    <dbReference type="NCBI Taxonomy" id="1895847"/>
    <lineage>
        <taxon>Bacteria</taxon>
        <taxon>Pseudomonadati</taxon>
        <taxon>Pseudomonadota</taxon>
        <taxon>Alphaproteobacteria</taxon>
        <taxon>Sphingomonadales</taxon>
        <taxon>Sphingomonadaceae</taxon>
        <taxon>Sphingomonas</taxon>
    </lineage>
</organism>
<dbReference type="InterPro" id="IPR038763">
    <property type="entry name" value="DHH_sf"/>
</dbReference>
<evidence type="ECO:0008006" key="7">
    <source>
        <dbReference type="Google" id="ProtNLM"/>
    </source>
</evidence>
<gene>
    <name evidence="5" type="ORF">DEP91_13350</name>
</gene>
<evidence type="ECO:0000259" key="4">
    <source>
        <dbReference type="Pfam" id="PF17768"/>
    </source>
</evidence>